<keyword evidence="3" id="KW-1185">Reference proteome</keyword>
<comment type="caution">
    <text evidence="2">The sequence shown here is derived from an EMBL/GenBank/DDBJ whole genome shotgun (WGS) entry which is preliminary data.</text>
</comment>
<sequence length="112" mass="13059">MNFADLSEVYCLLCLIRSAPYLCKLHISHEKCYHTEDFECMCDDEEYVNNYWIQDSDDCTINLLETVAFSNFIGLRAEMELAKFLLGHSPLLKTMSMHRSTDMKEDVDNAIF</sequence>
<gene>
    <name evidence="2" type="ORF">POM88_029495</name>
</gene>
<name>A0AAD8HVN5_9APIA</name>
<accession>A0AAD8HVN5</accession>
<protein>
    <recommendedName>
        <fullName evidence="1">FBD domain-containing protein</fullName>
    </recommendedName>
</protein>
<dbReference type="Pfam" id="PF08387">
    <property type="entry name" value="FBD"/>
    <property type="match status" value="1"/>
</dbReference>
<dbReference type="AlphaFoldDB" id="A0AAD8HVN5"/>
<evidence type="ECO:0000313" key="3">
    <source>
        <dbReference type="Proteomes" id="UP001237642"/>
    </source>
</evidence>
<dbReference type="EMBL" id="JAUIZM010000007">
    <property type="protein sequence ID" value="KAK1373302.1"/>
    <property type="molecule type" value="Genomic_DNA"/>
</dbReference>
<reference evidence="2" key="2">
    <citation type="submission" date="2023-05" db="EMBL/GenBank/DDBJ databases">
        <authorList>
            <person name="Schelkunov M.I."/>
        </authorList>
    </citation>
    <scope>NUCLEOTIDE SEQUENCE</scope>
    <source>
        <strain evidence="2">Hsosn_3</strain>
        <tissue evidence="2">Leaf</tissue>
    </source>
</reference>
<feature type="domain" description="FBD" evidence="1">
    <location>
        <begin position="59"/>
        <end position="96"/>
    </location>
</feature>
<organism evidence="2 3">
    <name type="scientific">Heracleum sosnowskyi</name>
    <dbReference type="NCBI Taxonomy" id="360622"/>
    <lineage>
        <taxon>Eukaryota</taxon>
        <taxon>Viridiplantae</taxon>
        <taxon>Streptophyta</taxon>
        <taxon>Embryophyta</taxon>
        <taxon>Tracheophyta</taxon>
        <taxon>Spermatophyta</taxon>
        <taxon>Magnoliopsida</taxon>
        <taxon>eudicotyledons</taxon>
        <taxon>Gunneridae</taxon>
        <taxon>Pentapetalae</taxon>
        <taxon>asterids</taxon>
        <taxon>campanulids</taxon>
        <taxon>Apiales</taxon>
        <taxon>Apiaceae</taxon>
        <taxon>Apioideae</taxon>
        <taxon>apioid superclade</taxon>
        <taxon>Tordylieae</taxon>
        <taxon>Tordyliinae</taxon>
        <taxon>Heracleum</taxon>
    </lineage>
</organism>
<dbReference type="InterPro" id="IPR006566">
    <property type="entry name" value="FBD"/>
</dbReference>
<proteinExistence type="predicted"/>
<evidence type="ECO:0000313" key="2">
    <source>
        <dbReference type="EMBL" id="KAK1373302.1"/>
    </source>
</evidence>
<evidence type="ECO:0000259" key="1">
    <source>
        <dbReference type="Pfam" id="PF08387"/>
    </source>
</evidence>
<reference evidence="2" key="1">
    <citation type="submission" date="2023-02" db="EMBL/GenBank/DDBJ databases">
        <title>Genome of toxic invasive species Heracleum sosnowskyi carries increased number of genes despite the absence of recent whole-genome duplications.</title>
        <authorList>
            <person name="Schelkunov M."/>
            <person name="Shtratnikova V."/>
            <person name="Makarenko M."/>
            <person name="Klepikova A."/>
            <person name="Omelchenko D."/>
            <person name="Novikova G."/>
            <person name="Obukhova E."/>
            <person name="Bogdanov V."/>
            <person name="Penin A."/>
            <person name="Logacheva M."/>
        </authorList>
    </citation>
    <scope>NUCLEOTIDE SEQUENCE</scope>
    <source>
        <strain evidence="2">Hsosn_3</strain>
        <tissue evidence="2">Leaf</tissue>
    </source>
</reference>
<dbReference type="Proteomes" id="UP001237642">
    <property type="component" value="Unassembled WGS sequence"/>
</dbReference>